<sequence>MKRRAFIFTLDALLALILVMVFISSLGVFTTDTNIHGTYFREQEKLTAEDLLTMYKTIPLKNLVPPEVLLNWTVEGIIDENFVSPEMPPLEIVATYWSLDAVFPKRGLKNKAEKILGYLLSITLNGYNYELLIENYTSPYLRNVSTSYSEARDVSAATLILSGYEFNQTPRGYVARAYITRLTSRRAIYMYFTGAANSTSSNITLEFLVPNEEENLLPPDASVAGVKWFFEPIDENSTINLFIDGVKVECGLNGPPYLLEDFDPNNTQECYMLEILREKEDLRQHEFKIVISNASNAGIRPNGYIVLYYDTAKLNVVEYPKTFYFDGIEANGSFEAVKGIFIPGNLTSVTVNVKLNPNPKNLELSIIVPNGSAYFVKGPYTLTYDSTTGSYWLTLNNDNGEFDALSRKYVWFKITVNASGSIKLEPESSFIKVEYTPDIPKTLYTMDILEEVNSTNLVSSSDYDFVWNVTMPSYATPLWARFNFVLDTSAKITKLAVSPGSSTNWTLVFNASSSTPLTSARWLLINNMKDSSNEAITALVPGENYVGMSLNESNEIQKSRVENYSIGELVYSIEVYVPYGEIKPFLLQGYPEVVAYNLTYKYEYDDKNRSIIVGDPQAITEGRYMNITVANLTPEEYAVDDAILSLFKKLGGDGWDDPIDVDIGGTKISFVSLEGIPKAIKPIRVTLRVWRED</sequence>
<dbReference type="KEGG" id="tagg:NF865_01840"/>
<reference evidence="1" key="1">
    <citation type="journal article" date="1998" name="Int. J. Syst. Bacteriol. 48 Pt">
        <title>Thermococcus guaymasensis sp. nov. and Thermococcus aggregans sp. nov., two novel thermophilic archaea isolated from the Guaymas Basin hydrothermal vent site.</title>
        <authorList>
            <person name="Canganella F."/>
            <person name="Jones W.J."/>
            <person name="Gambacorta A."/>
            <person name="Antranikian G."/>
        </authorList>
    </citation>
    <scope>NUCLEOTIDE SEQUENCE</scope>
    <source>
        <strain evidence="1">TY</strain>
    </source>
</reference>
<organism evidence="1 2">
    <name type="scientific">Thermococcus aggregans</name>
    <dbReference type="NCBI Taxonomy" id="110163"/>
    <lineage>
        <taxon>Archaea</taxon>
        <taxon>Methanobacteriati</taxon>
        <taxon>Methanobacteriota</taxon>
        <taxon>Thermococci</taxon>
        <taxon>Thermococcales</taxon>
        <taxon>Thermococcaceae</taxon>
        <taxon>Thermococcus</taxon>
    </lineage>
</organism>
<name>A0A9E7MYA0_THEAG</name>
<evidence type="ECO:0000313" key="1">
    <source>
        <dbReference type="EMBL" id="USS40986.1"/>
    </source>
</evidence>
<reference evidence="1" key="2">
    <citation type="submission" date="2022-06" db="EMBL/GenBank/DDBJ databases">
        <authorList>
            <person name="Park Y.-J."/>
        </authorList>
    </citation>
    <scope>NUCLEOTIDE SEQUENCE</scope>
    <source>
        <strain evidence="1">TY</strain>
    </source>
</reference>
<accession>A0A9E7MYA0</accession>
<protein>
    <submittedName>
        <fullName evidence="1">Uncharacterized protein</fullName>
    </submittedName>
</protein>
<dbReference type="EMBL" id="CP099582">
    <property type="protein sequence ID" value="USS40986.1"/>
    <property type="molecule type" value="Genomic_DNA"/>
</dbReference>
<evidence type="ECO:0000313" key="2">
    <source>
        <dbReference type="Proteomes" id="UP001055732"/>
    </source>
</evidence>
<dbReference type="AlphaFoldDB" id="A0A9E7MYA0"/>
<keyword evidence="2" id="KW-1185">Reference proteome</keyword>
<dbReference type="RefSeq" id="WP_253304927.1">
    <property type="nucleotide sequence ID" value="NZ_CP099582.1"/>
</dbReference>
<proteinExistence type="predicted"/>
<gene>
    <name evidence="1" type="ORF">NF865_01840</name>
</gene>
<dbReference type="Proteomes" id="UP001055732">
    <property type="component" value="Chromosome"/>
</dbReference>